<evidence type="ECO:0000256" key="5">
    <source>
        <dbReference type="ARBA" id="ARBA00023146"/>
    </source>
</evidence>
<dbReference type="NCBIfam" id="NF005054">
    <property type="entry name" value="PRK06462.1-4"/>
    <property type="match status" value="1"/>
</dbReference>
<evidence type="ECO:0000256" key="1">
    <source>
        <dbReference type="ARBA" id="ARBA00022598"/>
    </source>
</evidence>
<dbReference type="KEGG" id="thel:IG193_08150"/>
<keyword evidence="2" id="KW-0547">Nucleotide-binding</keyword>
<evidence type="ECO:0000259" key="6">
    <source>
        <dbReference type="PROSITE" id="PS50862"/>
    </source>
</evidence>
<dbReference type="GO" id="GO:0004816">
    <property type="term" value="F:asparagine-tRNA ligase activity"/>
    <property type="evidence" value="ECO:0007669"/>
    <property type="project" value="TreeGrafter"/>
</dbReference>
<evidence type="ECO:0000313" key="7">
    <source>
        <dbReference type="EMBL" id="QOJ78709.1"/>
    </source>
</evidence>
<dbReference type="GO" id="GO:0005524">
    <property type="term" value="F:ATP binding"/>
    <property type="evidence" value="ECO:0007669"/>
    <property type="project" value="UniProtKB-KW"/>
</dbReference>
<evidence type="ECO:0000256" key="4">
    <source>
        <dbReference type="ARBA" id="ARBA00022917"/>
    </source>
</evidence>
<sequence length="319" mass="37078">MKVQALVENILALDVYESLAGVQKKAVLHVFSETLRALTTSFLDRGFTWLLPVITSKITDPLWPDPGASIELRPELEIYGEHVRLTQSMILHKQLLVAAGYEKIFILSPNIRIERRERAKTGRHAYEFTQLDFEVRGAKREDIFRLVEDVIVETVEHLEDCCRKEFSQLGVEPEKPRTPFKVYTRRELEEKYGKRWETLAPLEAEEPFWVTDIPREFYDYEDLEKGEWRNYDLYLPTYGEVLSGAEREWQYDKILYKIKRDGVSVDAYAYYLGLARRGLLVPSAGAGIGVERLVLWLTKRSHIAEVQPFPRVPGIVLPF</sequence>
<dbReference type="InterPro" id="IPR045864">
    <property type="entry name" value="aa-tRNA-synth_II/BPL/LPL"/>
</dbReference>
<gene>
    <name evidence="7" type="ORF">IG193_08150</name>
</gene>
<keyword evidence="8" id="KW-1185">Reference proteome</keyword>
<keyword evidence="1" id="KW-0436">Ligase</keyword>
<dbReference type="EMBL" id="CP062310">
    <property type="protein sequence ID" value="QOJ78709.1"/>
    <property type="molecule type" value="Genomic_DNA"/>
</dbReference>
<protein>
    <submittedName>
        <fullName evidence="7">Asparagine synthetase</fullName>
    </submittedName>
</protein>
<name>A0A7L9FG33_9CREN</name>
<organism evidence="7 8">
    <name type="scientific">Infirmifilum lucidum</name>
    <dbReference type="NCBI Taxonomy" id="2776706"/>
    <lineage>
        <taxon>Archaea</taxon>
        <taxon>Thermoproteota</taxon>
        <taxon>Thermoprotei</taxon>
        <taxon>Thermofilales</taxon>
        <taxon>Thermofilaceae</taxon>
        <taxon>Infirmifilum</taxon>
    </lineage>
</organism>
<dbReference type="SUPFAM" id="SSF55681">
    <property type="entry name" value="Class II aaRS and biotin synthetases"/>
    <property type="match status" value="1"/>
</dbReference>
<dbReference type="InParanoid" id="A0A7L9FG33"/>
<dbReference type="PROSITE" id="PS50862">
    <property type="entry name" value="AA_TRNA_LIGASE_II"/>
    <property type="match status" value="1"/>
</dbReference>
<proteinExistence type="predicted"/>
<dbReference type="Proteomes" id="UP000594121">
    <property type="component" value="Chromosome"/>
</dbReference>
<dbReference type="PANTHER" id="PTHR22594">
    <property type="entry name" value="ASPARTYL/LYSYL-TRNA SYNTHETASE"/>
    <property type="match status" value="1"/>
</dbReference>
<dbReference type="InterPro" id="IPR004364">
    <property type="entry name" value="Aa-tRNA-synt_II"/>
</dbReference>
<keyword evidence="5" id="KW-0030">Aminoacyl-tRNA synthetase</keyword>
<reference evidence="7 8" key="1">
    <citation type="submission" date="2020-10" db="EMBL/GenBank/DDBJ databases">
        <title>Thermofilum lucidum 3507LT sp. nov. a novel member of Thermofilaceae family isolated from Chile hot spring, and proposal of description order Thermofilales.</title>
        <authorList>
            <person name="Zayulina K.S."/>
            <person name="Elcheninov A.G."/>
            <person name="Toshchakov S.V."/>
            <person name="Kublanov I.V."/>
        </authorList>
    </citation>
    <scope>NUCLEOTIDE SEQUENCE [LARGE SCALE GENOMIC DNA]</scope>
    <source>
        <strain evidence="7 8">3507LT</strain>
    </source>
</reference>
<dbReference type="PANTHER" id="PTHR22594:SF48">
    <property type="entry name" value="ASPARAGINYL-TRNA SYNTHETASE-RELATED PROTEIN (N-TRUNCATION)"/>
    <property type="match status" value="1"/>
</dbReference>
<dbReference type="GO" id="GO:0006421">
    <property type="term" value="P:asparaginyl-tRNA aminoacylation"/>
    <property type="evidence" value="ECO:0007669"/>
    <property type="project" value="TreeGrafter"/>
</dbReference>
<dbReference type="GeneID" id="59149860"/>
<evidence type="ECO:0000256" key="2">
    <source>
        <dbReference type="ARBA" id="ARBA00022741"/>
    </source>
</evidence>
<evidence type="ECO:0000313" key="8">
    <source>
        <dbReference type="Proteomes" id="UP000594121"/>
    </source>
</evidence>
<feature type="domain" description="Aminoacyl-transfer RNA synthetases class-II family profile" evidence="6">
    <location>
        <begin position="52"/>
        <end position="318"/>
    </location>
</feature>
<keyword evidence="3" id="KW-0067">ATP-binding</keyword>
<dbReference type="Gene3D" id="3.30.930.10">
    <property type="entry name" value="Bira Bifunctional Protein, Domain 2"/>
    <property type="match status" value="1"/>
</dbReference>
<keyword evidence="4" id="KW-0648">Protein biosynthesis</keyword>
<dbReference type="RefSeq" id="WP_192818681.1">
    <property type="nucleotide sequence ID" value="NZ_CP062310.1"/>
</dbReference>
<accession>A0A7L9FG33</accession>
<dbReference type="AlphaFoldDB" id="A0A7L9FG33"/>
<evidence type="ECO:0000256" key="3">
    <source>
        <dbReference type="ARBA" id="ARBA00022840"/>
    </source>
</evidence>
<dbReference type="InterPro" id="IPR006195">
    <property type="entry name" value="aa-tRNA-synth_II"/>
</dbReference>
<dbReference type="Pfam" id="PF00152">
    <property type="entry name" value="tRNA-synt_2"/>
    <property type="match status" value="1"/>
</dbReference>